<keyword evidence="1" id="KW-0812">Transmembrane</keyword>
<feature type="transmembrane region" description="Helical" evidence="1">
    <location>
        <begin position="12"/>
        <end position="34"/>
    </location>
</feature>
<name>A0A2S2CM54_9PROT</name>
<dbReference type="InterPro" id="IPR008407">
    <property type="entry name" value="Brnchd-chn_aa_trnsp_AzlD"/>
</dbReference>
<feature type="transmembrane region" description="Helical" evidence="1">
    <location>
        <begin position="46"/>
        <end position="64"/>
    </location>
</feature>
<organism evidence="2 3">
    <name type="scientific">Azospirillum thermophilum</name>
    <dbReference type="NCBI Taxonomy" id="2202148"/>
    <lineage>
        <taxon>Bacteria</taxon>
        <taxon>Pseudomonadati</taxon>
        <taxon>Pseudomonadota</taxon>
        <taxon>Alphaproteobacteria</taxon>
        <taxon>Rhodospirillales</taxon>
        <taxon>Azospirillaceae</taxon>
        <taxon>Azospirillum</taxon>
    </lineage>
</organism>
<evidence type="ECO:0000313" key="3">
    <source>
        <dbReference type="Proteomes" id="UP000245629"/>
    </source>
</evidence>
<gene>
    <name evidence="2" type="ORF">DEW08_04720</name>
</gene>
<dbReference type="Pfam" id="PF05437">
    <property type="entry name" value="AzlD"/>
    <property type="match status" value="1"/>
</dbReference>
<dbReference type="RefSeq" id="WP_109324879.1">
    <property type="nucleotide sequence ID" value="NZ_CP029352.1"/>
</dbReference>
<dbReference type="AlphaFoldDB" id="A0A2S2CM54"/>
<dbReference type="OrthoDB" id="7307374at2"/>
<sequence>MPDALFDLDATVLWIVLAGGLATWLTRIGGPLLVARVRLGPAANAALEATPGAVLVALIAPAALSSLPDALAAGLVLLIARRVPIALAMLFGVIAVVALRRLM</sequence>
<proteinExistence type="predicted"/>
<dbReference type="Proteomes" id="UP000245629">
    <property type="component" value="Chromosome 1"/>
</dbReference>
<keyword evidence="1" id="KW-1133">Transmembrane helix</keyword>
<dbReference type="KEGG" id="azz:DEW08_04720"/>
<accession>A0A2S2CM54</accession>
<evidence type="ECO:0008006" key="4">
    <source>
        <dbReference type="Google" id="ProtNLM"/>
    </source>
</evidence>
<protein>
    <recommendedName>
        <fullName evidence="4">AzlD domain-containing protein</fullName>
    </recommendedName>
</protein>
<dbReference type="EMBL" id="CP029352">
    <property type="protein sequence ID" value="AWK85561.1"/>
    <property type="molecule type" value="Genomic_DNA"/>
</dbReference>
<keyword evidence="3" id="KW-1185">Reference proteome</keyword>
<evidence type="ECO:0000313" key="2">
    <source>
        <dbReference type="EMBL" id="AWK85561.1"/>
    </source>
</evidence>
<evidence type="ECO:0000256" key="1">
    <source>
        <dbReference type="SAM" id="Phobius"/>
    </source>
</evidence>
<keyword evidence="1" id="KW-0472">Membrane</keyword>
<feature type="transmembrane region" description="Helical" evidence="1">
    <location>
        <begin position="70"/>
        <end position="99"/>
    </location>
</feature>
<reference evidence="3" key="1">
    <citation type="submission" date="2018-05" db="EMBL/GenBank/DDBJ databases">
        <title>Azospirillum thermophila sp. nov., a novel isolated from hot spring.</title>
        <authorList>
            <person name="Zhao Z."/>
        </authorList>
    </citation>
    <scope>NUCLEOTIDE SEQUENCE [LARGE SCALE GENOMIC DNA]</scope>
    <source>
        <strain evidence="3">CFH 70021</strain>
    </source>
</reference>